<reference evidence="1" key="2">
    <citation type="submission" date="2012-12" db="EMBL/GenBank/DDBJ databases">
        <authorList>
            <consortium name="WormBase Consortium"/>
            <person name="Ghedin E."/>
            <person name="Paulini M."/>
        </authorList>
    </citation>
    <scope>NUCLEOTIDE SEQUENCE</scope>
    <source>
        <strain evidence="1">FR3</strain>
    </source>
</reference>
<gene>
    <name evidence="1" type="primary">Bm13140</name>
    <name evidence="1" type="ORF">BM_Bm13140</name>
</gene>
<reference evidence="1" key="1">
    <citation type="journal article" date="2007" name="Science">
        <title>Draft genome of the filarial nematode parasite Brugia malayi.</title>
        <authorList>
            <person name="Ghedin E."/>
            <person name="Wang S."/>
            <person name="Spiro D."/>
            <person name="Caler E."/>
            <person name="Zhao Q."/>
            <person name="Crabtree J."/>
            <person name="Allen J.E."/>
            <person name="Delcher A.L."/>
            <person name="Guiliano D.B."/>
            <person name="Miranda-Saavedra D."/>
            <person name="Angiuoli S.V."/>
            <person name="Creasy T."/>
            <person name="Amedeo P."/>
            <person name="Haas B."/>
            <person name="El-Sayed N.M."/>
            <person name="Wortman J.R."/>
            <person name="Feldblyum T."/>
            <person name="Tallon L."/>
            <person name="Schatz M."/>
            <person name="Shumway M."/>
            <person name="Koo H."/>
            <person name="Salzberg S.L."/>
            <person name="Schobel S."/>
            <person name="Pertea M."/>
            <person name="Pop M."/>
            <person name="White O."/>
            <person name="Barton G.J."/>
            <person name="Carlow C.K."/>
            <person name="Crawford M.J."/>
            <person name="Daub J."/>
            <person name="Dimmic M.W."/>
            <person name="Estes C.F."/>
            <person name="Foster J.M."/>
            <person name="Ganatra M."/>
            <person name="Gregory W.F."/>
            <person name="Johnson N.M."/>
            <person name="Jin J."/>
            <person name="Komuniecki R."/>
            <person name="Korf I."/>
            <person name="Kumar S."/>
            <person name="Laney S."/>
            <person name="Li B.W."/>
            <person name="Li W."/>
            <person name="Lindblom T.H."/>
            <person name="Lustigman S."/>
            <person name="Ma D."/>
            <person name="Maina C.V."/>
            <person name="Martin D.M."/>
            <person name="McCarter J.P."/>
            <person name="McReynolds L."/>
            <person name="Mitreva M."/>
            <person name="Nutman T.B."/>
            <person name="Parkinson J."/>
            <person name="Peregrin-Alvarez J.M."/>
            <person name="Poole C."/>
            <person name="Ren Q."/>
            <person name="Saunders L."/>
            <person name="Sluder A.E."/>
            <person name="Smith K."/>
            <person name="Stanke M."/>
            <person name="Unnasch T.R."/>
            <person name="Ware J."/>
            <person name="Wei A.D."/>
            <person name="Weil G."/>
            <person name="Williams D.J."/>
            <person name="Zhang Y."/>
            <person name="Williams S.A."/>
            <person name="Fraser-Liggett C."/>
            <person name="Slatko B."/>
            <person name="Blaxter M.L."/>
            <person name="Scott A.L."/>
        </authorList>
    </citation>
    <scope>NUCLEOTIDE SEQUENCE</scope>
    <source>
        <strain evidence="1">FR3</strain>
    </source>
</reference>
<protein>
    <submittedName>
        <fullName evidence="1">Bm13140</fullName>
    </submittedName>
</protein>
<organism evidence="1">
    <name type="scientific">Brugia malayi</name>
    <name type="common">Filarial nematode worm</name>
    <dbReference type="NCBI Taxonomy" id="6279"/>
    <lineage>
        <taxon>Eukaryota</taxon>
        <taxon>Metazoa</taxon>
        <taxon>Ecdysozoa</taxon>
        <taxon>Nematoda</taxon>
        <taxon>Chromadorea</taxon>
        <taxon>Rhabditida</taxon>
        <taxon>Spirurina</taxon>
        <taxon>Spiruromorpha</taxon>
        <taxon>Filarioidea</taxon>
        <taxon>Onchocercidae</taxon>
        <taxon>Brugia</taxon>
    </lineage>
</organism>
<accession>A0A1I9G111</accession>
<evidence type="ECO:0000313" key="1">
    <source>
        <dbReference type="EMBL" id="CDP98245.1"/>
    </source>
</evidence>
<sequence>MCDAKRDRSGPGPAFWSRILCLLLTGIKTMNRKREMLHMKQLFQLDNHSLIVSPH</sequence>
<name>A0A1I9G111_BRUMA</name>
<proteinExistence type="predicted"/>
<dbReference type="AlphaFoldDB" id="A0A1I9G111"/>
<dbReference type="EMBL" id="LN856993">
    <property type="protein sequence ID" value="CDP98245.1"/>
    <property type="molecule type" value="Genomic_DNA"/>
</dbReference>